<feature type="compositionally biased region" description="Basic and acidic residues" evidence="1">
    <location>
        <begin position="1"/>
        <end position="10"/>
    </location>
</feature>
<dbReference type="InterPro" id="IPR056366">
    <property type="entry name" value="Ribosomal_eL24"/>
</dbReference>
<accession>A0A8M1MJL4</accession>
<dbReference type="GO" id="GO:0002181">
    <property type="term" value="P:cytoplasmic translation"/>
    <property type="evidence" value="ECO:0007669"/>
    <property type="project" value="TreeGrafter"/>
</dbReference>
<dbReference type="PANTHER" id="PTHR10792:SF1">
    <property type="entry name" value="RIBOSOMAL PROTEIN L24"/>
    <property type="match status" value="1"/>
</dbReference>
<evidence type="ECO:0000313" key="3">
    <source>
        <dbReference type="RefSeq" id="XP_044774032.1"/>
    </source>
</evidence>
<sequence>MAALGSEREFTGGGNGQLLTSPLNGRSVKEFVGLINQPQRNPQLINWTILYRRNHKKGQSEKVQKQRTCCAVKFQKAITGASLADIMAKRNQKTGVRKAQREPAIRAAKEAKRAKQVSKKTAMAAAKFPMKAAPKPETVKPVKVSAS</sequence>
<dbReference type="GO" id="GO:0022625">
    <property type="term" value="C:cytosolic large ribosomal subunit"/>
    <property type="evidence" value="ECO:0007669"/>
    <property type="project" value="TreeGrafter"/>
</dbReference>
<feature type="region of interest" description="Disordered" evidence="1">
    <location>
        <begin position="92"/>
        <end position="118"/>
    </location>
</feature>
<dbReference type="GO" id="GO:0003729">
    <property type="term" value="F:mRNA binding"/>
    <property type="evidence" value="ECO:0007669"/>
    <property type="project" value="TreeGrafter"/>
</dbReference>
<dbReference type="RefSeq" id="XP_044774032.1">
    <property type="nucleotide sequence ID" value="XM_044918097.1"/>
</dbReference>
<reference evidence="3" key="1">
    <citation type="submission" date="2025-08" db="UniProtKB">
        <authorList>
            <consortium name="RefSeq"/>
        </authorList>
    </citation>
    <scope>IDENTIFICATION</scope>
    <source>
        <tissue evidence="3">Blood</tissue>
    </source>
</reference>
<proteinExistence type="predicted"/>
<evidence type="ECO:0000256" key="1">
    <source>
        <dbReference type="SAM" id="MobiDB-lite"/>
    </source>
</evidence>
<dbReference type="AlphaFoldDB" id="A0A8M1MJL4"/>
<feature type="region of interest" description="Disordered" evidence="1">
    <location>
        <begin position="1"/>
        <end position="21"/>
    </location>
</feature>
<feature type="compositionally biased region" description="Basic and acidic residues" evidence="1">
    <location>
        <begin position="99"/>
        <end position="113"/>
    </location>
</feature>
<dbReference type="GO" id="GO:0003735">
    <property type="term" value="F:structural constituent of ribosome"/>
    <property type="evidence" value="ECO:0007669"/>
    <property type="project" value="InterPro"/>
</dbReference>
<dbReference type="PANTHER" id="PTHR10792">
    <property type="entry name" value="60S RIBOSOMAL PROTEIN L24"/>
    <property type="match status" value="1"/>
</dbReference>
<protein>
    <submittedName>
        <fullName evidence="3">60S ribosomal protein L24-like</fullName>
    </submittedName>
</protein>
<gene>
    <name evidence="3" type="primary">LOC110590577</name>
</gene>
<keyword evidence="2" id="KW-1185">Reference proteome</keyword>
<organism evidence="2 3">
    <name type="scientific">Neomonachus schauinslandi</name>
    <name type="common">Hawaiian monk seal</name>
    <name type="synonym">Monachus schauinslandi</name>
    <dbReference type="NCBI Taxonomy" id="29088"/>
    <lineage>
        <taxon>Eukaryota</taxon>
        <taxon>Metazoa</taxon>
        <taxon>Chordata</taxon>
        <taxon>Craniata</taxon>
        <taxon>Vertebrata</taxon>
        <taxon>Euteleostomi</taxon>
        <taxon>Mammalia</taxon>
        <taxon>Eutheria</taxon>
        <taxon>Laurasiatheria</taxon>
        <taxon>Carnivora</taxon>
        <taxon>Caniformia</taxon>
        <taxon>Pinnipedia</taxon>
        <taxon>Phocidae</taxon>
        <taxon>Monachinae</taxon>
        <taxon>Monachini</taxon>
        <taxon>Neomonachus</taxon>
    </lineage>
</organism>
<evidence type="ECO:0000313" key="2">
    <source>
        <dbReference type="Proteomes" id="UP000248481"/>
    </source>
</evidence>
<dbReference type="GeneID" id="110590577"/>
<dbReference type="Proteomes" id="UP000248481">
    <property type="component" value="Chromosome 9"/>
</dbReference>
<name>A0A8M1MJL4_NEOSC</name>
<dbReference type="KEGG" id="nsu:110590577"/>
<dbReference type="Gene3D" id="6.10.250.1270">
    <property type="match status" value="1"/>
</dbReference>